<sequence>MTAEDPIQTDASTVHRPSRSEKDQSVRGAIDGSGMSADLIAEANTVIRGSSRAALSPSVSDPIDRTPASVAKVLLGQRLNHFLLEAMIGGGGMGAVFKAHDEQLDRTVAIKVIPFVGEDPDLQRRFRNESQSAAKLDHPRIAKVFDAGSHGRWHYIVFEYVEGTNIRDWVQTNGPLSIDEAVFYTVQLADALQHASDRGIVHRDIKPSNVLIASDGKIKLVDMGLARSDNLEMSGDMTASGVTLGTFDYISPEQAHDPRDADLRSDLYSLGCTLHFMLTGSPPYPGGTMLQKLLSHGNAAPPDTRSLRPEVSGNLVSVIQKMLAKKPGDRYQNANDLIADLHVVAARDGLTRSRLAGSIASETPNVLLGWLERHLPWLAAAALLVATAAWLQLESAASREDIIIPKSAGRPSRVLPVRPAPSASAPSNPSDGPSTAIAGTGAGTVTQSGIVSPQSTVLEPGLLDPSLPPGLAAETSAEAAALMIQRLSTGQPPRLTVFPVPNELTTSNPAMRPSGTTGTTGALAEPPPSVPLTASEQGTIIDDLQKAKSTAFSAPTLVRVVGPELDPAIDRDSSGAAIAPSLKRALEIAKKYQITHVEIAVPVLISGPVRIDVDDLEITSSVGGGSVIVFQSPEGVTMERARMFSIGSHPIEFNDLHFTWTVPSDQIDGGSMFEINDNLSVVLTDCSVTINNPSLRDEVYAFEIVTDPDKLPRIRREQGTARDIFPLVDMKLYNVIVRGEMTMMHMDYAAKLWLDWDNGMLAVTDRMIDTAGARRPPPPSAGNINLSLTRVTAHAPNGIMRTRLGVSGAYPVPTSRLARKCVFIVEPASAQFDIAGLSPDQLATQWLRMEGSSNAYIADNSLSGPMLRLSTTDGQTETTRMSQLSTNPPSWADENQPRWSVNWVAPRLTDKPMNRRQPADYRQAETSSAPGFSERQLPTLPVLEDNSSRLSSATFSAPSVDLHNTDDILNRDVDLTFDKSSDLMGGWPTLSR</sequence>
<dbReference type="EMBL" id="SJPX01000001">
    <property type="protein sequence ID" value="TWU57498.1"/>
    <property type="molecule type" value="Genomic_DNA"/>
</dbReference>
<proteinExistence type="predicted"/>
<dbReference type="Pfam" id="PF00069">
    <property type="entry name" value="Pkinase"/>
    <property type="match status" value="1"/>
</dbReference>
<dbReference type="SUPFAM" id="SSF56112">
    <property type="entry name" value="Protein kinase-like (PK-like)"/>
    <property type="match status" value="1"/>
</dbReference>
<keyword evidence="9" id="KW-1185">Reference proteome</keyword>
<keyword evidence="1 8" id="KW-0808">Transferase</keyword>
<dbReference type="Proteomes" id="UP000317977">
    <property type="component" value="Unassembled WGS sequence"/>
</dbReference>
<evidence type="ECO:0000313" key="9">
    <source>
        <dbReference type="Proteomes" id="UP000317977"/>
    </source>
</evidence>
<name>A0A5C6F7Y0_9BACT</name>
<dbReference type="PROSITE" id="PS00108">
    <property type="entry name" value="PROTEIN_KINASE_ST"/>
    <property type="match status" value="1"/>
</dbReference>
<dbReference type="PANTHER" id="PTHR43289">
    <property type="entry name" value="MITOGEN-ACTIVATED PROTEIN KINASE KINASE KINASE 20-RELATED"/>
    <property type="match status" value="1"/>
</dbReference>
<dbReference type="GO" id="GO:0005524">
    <property type="term" value="F:ATP binding"/>
    <property type="evidence" value="ECO:0007669"/>
    <property type="project" value="UniProtKB-UniRule"/>
</dbReference>
<dbReference type="PANTHER" id="PTHR43289:SF6">
    <property type="entry name" value="SERINE_THREONINE-PROTEIN KINASE NEKL-3"/>
    <property type="match status" value="1"/>
</dbReference>
<dbReference type="PROSITE" id="PS00107">
    <property type="entry name" value="PROTEIN_KINASE_ATP"/>
    <property type="match status" value="1"/>
</dbReference>
<evidence type="ECO:0000256" key="5">
    <source>
        <dbReference type="PROSITE-ProRule" id="PRU10141"/>
    </source>
</evidence>
<dbReference type="GO" id="GO:0004674">
    <property type="term" value="F:protein serine/threonine kinase activity"/>
    <property type="evidence" value="ECO:0007669"/>
    <property type="project" value="UniProtKB-EC"/>
</dbReference>
<comment type="caution">
    <text evidence="8">The sequence shown here is derived from an EMBL/GenBank/DDBJ whole genome shotgun (WGS) entry which is preliminary data.</text>
</comment>
<protein>
    <submittedName>
        <fullName evidence="8">Serine/threonine-protein kinase PrkC</fullName>
        <ecNumber evidence="8">2.7.11.1</ecNumber>
    </submittedName>
</protein>
<keyword evidence="4 5" id="KW-0067">ATP-binding</keyword>
<feature type="region of interest" description="Disordered" evidence="6">
    <location>
        <begin position="413"/>
        <end position="448"/>
    </location>
</feature>
<dbReference type="OrthoDB" id="6111975at2"/>
<evidence type="ECO:0000256" key="3">
    <source>
        <dbReference type="ARBA" id="ARBA00022777"/>
    </source>
</evidence>
<dbReference type="PROSITE" id="PS50011">
    <property type="entry name" value="PROTEIN_KINASE_DOM"/>
    <property type="match status" value="1"/>
</dbReference>
<feature type="region of interest" description="Disordered" evidence="6">
    <location>
        <begin position="909"/>
        <end position="940"/>
    </location>
</feature>
<feature type="region of interest" description="Disordered" evidence="6">
    <location>
        <begin position="501"/>
        <end position="528"/>
    </location>
</feature>
<evidence type="ECO:0000256" key="2">
    <source>
        <dbReference type="ARBA" id="ARBA00022741"/>
    </source>
</evidence>
<dbReference type="RefSeq" id="WP_146532390.1">
    <property type="nucleotide sequence ID" value="NZ_SJPX01000001.1"/>
</dbReference>
<feature type="binding site" evidence="5">
    <location>
        <position position="111"/>
    </location>
    <ligand>
        <name>ATP</name>
        <dbReference type="ChEBI" id="CHEBI:30616"/>
    </ligand>
</feature>
<dbReference type="AlphaFoldDB" id="A0A5C6F7Y0"/>
<feature type="region of interest" description="Disordered" evidence="6">
    <location>
        <begin position="1"/>
        <end position="33"/>
    </location>
</feature>
<dbReference type="EC" id="2.7.11.1" evidence="8"/>
<evidence type="ECO:0000256" key="4">
    <source>
        <dbReference type="ARBA" id="ARBA00022840"/>
    </source>
</evidence>
<feature type="domain" description="Protein kinase" evidence="7">
    <location>
        <begin position="82"/>
        <end position="345"/>
    </location>
</feature>
<dbReference type="Gene3D" id="1.10.510.10">
    <property type="entry name" value="Transferase(Phosphotransferase) domain 1"/>
    <property type="match status" value="1"/>
</dbReference>
<evidence type="ECO:0000313" key="8">
    <source>
        <dbReference type="EMBL" id="TWU57498.1"/>
    </source>
</evidence>
<keyword evidence="3 8" id="KW-0418">Kinase</keyword>
<accession>A0A5C6F7Y0</accession>
<feature type="compositionally biased region" description="Basic and acidic residues" evidence="6">
    <location>
        <begin position="909"/>
        <end position="923"/>
    </location>
</feature>
<feature type="compositionally biased region" description="Low complexity" evidence="6">
    <location>
        <begin position="420"/>
        <end position="439"/>
    </location>
</feature>
<evidence type="ECO:0000259" key="7">
    <source>
        <dbReference type="PROSITE" id="PS50011"/>
    </source>
</evidence>
<dbReference type="InterPro" id="IPR000719">
    <property type="entry name" value="Prot_kinase_dom"/>
</dbReference>
<reference evidence="8 9" key="1">
    <citation type="submission" date="2019-02" db="EMBL/GenBank/DDBJ databases">
        <title>Deep-cultivation of Planctomycetes and their phenomic and genomic characterization uncovers novel biology.</title>
        <authorList>
            <person name="Wiegand S."/>
            <person name="Jogler M."/>
            <person name="Boedeker C."/>
            <person name="Pinto D."/>
            <person name="Vollmers J."/>
            <person name="Rivas-Marin E."/>
            <person name="Kohn T."/>
            <person name="Peeters S.H."/>
            <person name="Heuer A."/>
            <person name="Rast P."/>
            <person name="Oberbeckmann S."/>
            <person name="Bunk B."/>
            <person name="Jeske O."/>
            <person name="Meyerdierks A."/>
            <person name="Storesund J.E."/>
            <person name="Kallscheuer N."/>
            <person name="Luecker S."/>
            <person name="Lage O.M."/>
            <person name="Pohl T."/>
            <person name="Merkel B.J."/>
            <person name="Hornburger P."/>
            <person name="Mueller R.-W."/>
            <person name="Bruemmer F."/>
            <person name="Labrenz M."/>
            <person name="Spormann A.M."/>
            <person name="Op Den Camp H."/>
            <person name="Overmann J."/>
            <person name="Amann R."/>
            <person name="Jetten M.S.M."/>
            <person name="Mascher T."/>
            <person name="Medema M.H."/>
            <person name="Devos D.P."/>
            <person name="Kaster A.-K."/>
            <person name="Ovreas L."/>
            <person name="Rohde M."/>
            <person name="Galperin M.Y."/>
            <person name="Jogler C."/>
        </authorList>
    </citation>
    <scope>NUCLEOTIDE SEQUENCE [LARGE SCALE GENOMIC DNA]</scope>
    <source>
        <strain evidence="8 9">Poly59</strain>
    </source>
</reference>
<dbReference type="InterPro" id="IPR017441">
    <property type="entry name" value="Protein_kinase_ATP_BS"/>
</dbReference>
<feature type="compositionally biased region" description="Polar residues" evidence="6">
    <location>
        <begin position="503"/>
        <end position="520"/>
    </location>
</feature>
<evidence type="ECO:0000256" key="6">
    <source>
        <dbReference type="SAM" id="MobiDB-lite"/>
    </source>
</evidence>
<dbReference type="SMART" id="SM00220">
    <property type="entry name" value="S_TKc"/>
    <property type="match status" value="1"/>
</dbReference>
<keyword evidence="2 5" id="KW-0547">Nucleotide-binding</keyword>
<gene>
    <name evidence="8" type="primary">prkC_4</name>
    <name evidence="8" type="ORF">Poly59_04050</name>
</gene>
<dbReference type="Gene3D" id="3.30.200.20">
    <property type="entry name" value="Phosphorylase Kinase, domain 1"/>
    <property type="match status" value="1"/>
</dbReference>
<evidence type="ECO:0000256" key="1">
    <source>
        <dbReference type="ARBA" id="ARBA00022679"/>
    </source>
</evidence>
<dbReference type="InterPro" id="IPR011009">
    <property type="entry name" value="Kinase-like_dom_sf"/>
</dbReference>
<dbReference type="InterPro" id="IPR008271">
    <property type="entry name" value="Ser/Thr_kinase_AS"/>
</dbReference>
<organism evidence="8 9">
    <name type="scientific">Rubripirellula reticaptiva</name>
    <dbReference type="NCBI Taxonomy" id="2528013"/>
    <lineage>
        <taxon>Bacteria</taxon>
        <taxon>Pseudomonadati</taxon>
        <taxon>Planctomycetota</taxon>
        <taxon>Planctomycetia</taxon>
        <taxon>Pirellulales</taxon>
        <taxon>Pirellulaceae</taxon>
        <taxon>Rubripirellula</taxon>
    </lineage>
</organism>
<dbReference type="CDD" id="cd14014">
    <property type="entry name" value="STKc_PknB_like"/>
    <property type="match status" value="1"/>
</dbReference>